<comment type="caution">
    <text evidence="8">The sequence shown here is derived from an EMBL/GenBank/DDBJ whole genome shotgun (WGS) entry which is preliminary data.</text>
</comment>
<evidence type="ECO:0000256" key="5">
    <source>
        <dbReference type="ARBA" id="ARBA00023128"/>
    </source>
</evidence>
<keyword evidence="6" id="KW-0472">Membrane</keyword>
<dbReference type="InterPro" id="IPR029058">
    <property type="entry name" value="AB_hydrolase_fold"/>
</dbReference>
<name>A0ABQ1BF48_9EURO</name>
<dbReference type="Gene3D" id="3.40.50.1820">
    <property type="entry name" value="alpha/beta hydrolase"/>
    <property type="match status" value="1"/>
</dbReference>
<dbReference type="Pfam" id="PF12697">
    <property type="entry name" value="Abhydrolase_6"/>
    <property type="match status" value="1"/>
</dbReference>
<protein>
    <submittedName>
        <fullName evidence="8">Ribonuclease p/mrp subunit, putative</fullName>
    </submittedName>
</protein>
<dbReference type="Proteomes" id="UP000465266">
    <property type="component" value="Unassembled WGS sequence"/>
</dbReference>
<dbReference type="InterPro" id="IPR052374">
    <property type="entry name" value="SERAC1"/>
</dbReference>
<accession>A0ABQ1BF48</accession>
<organism evidence="8 9">
    <name type="scientific">Aspergillus udagawae</name>
    <dbReference type="NCBI Taxonomy" id="91492"/>
    <lineage>
        <taxon>Eukaryota</taxon>
        <taxon>Fungi</taxon>
        <taxon>Dikarya</taxon>
        <taxon>Ascomycota</taxon>
        <taxon>Pezizomycotina</taxon>
        <taxon>Eurotiomycetes</taxon>
        <taxon>Eurotiomycetidae</taxon>
        <taxon>Eurotiales</taxon>
        <taxon>Aspergillaceae</taxon>
        <taxon>Aspergillus</taxon>
        <taxon>Aspergillus subgen. Fumigati</taxon>
    </lineage>
</organism>
<feature type="domain" description="AB hydrolase-1" evidence="7">
    <location>
        <begin position="19"/>
        <end position="149"/>
    </location>
</feature>
<evidence type="ECO:0000313" key="9">
    <source>
        <dbReference type="Proteomes" id="UP000465266"/>
    </source>
</evidence>
<proteinExistence type="predicted"/>
<dbReference type="PANTHER" id="PTHR48182">
    <property type="entry name" value="PROTEIN SERAC1"/>
    <property type="match status" value="1"/>
</dbReference>
<sequence>MKNILKVVYQPDTNITSDIVFIHGLGGGPESTWLHERNQRFWPSGLQNFFPASRVLTYGYAADFATFFPSPSDANSRTDIKQHATVLLHALVELREASKTDSKAIVFIAHSLGGLICANALVNSDSEYSNIIRNTRGLIFMGTPFGAPNEDDTTVWTEIAERFLTLYETGNEDAHFELDKRV</sequence>
<evidence type="ECO:0000256" key="3">
    <source>
        <dbReference type="ARBA" id="ARBA00004370"/>
    </source>
</evidence>
<evidence type="ECO:0000256" key="6">
    <source>
        <dbReference type="ARBA" id="ARBA00023136"/>
    </source>
</evidence>
<reference evidence="8 9" key="1">
    <citation type="submission" date="2020-01" db="EMBL/GenBank/DDBJ databases">
        <title>Draft genome sequence of Aspergillus udagawae IFM 53868.</title>
        <authorList>
            <person name="Takahashi H."/>
            <person name="Yaguchi T."/>
        </authorList>
    </citation>
    <scope>NUCLEOTIDE SEQUENCE [LARGE SCALE GENOMIC DNA]</scope>
    <source>
        <strain evidence="8 9">IFM 53868</strain>
    </source>
</reference>
<gene>
    <name evidence="8" type="ORF">IFM53868_10836</name>
</gene>
<dbReference type="SUPFAM" id="SSF53474">
    <property type="entry name" value="alpha/beta-Hydrolases"/>
    <property type="match status" value="1"/>
</dbReference>
<dbReference type="PANTHER" id="PTHR48182:SF2">
    <property type="entry name" value="PROTEIN SERAC1"/>
    <property type="match status" value="1"/>
</dbReference>
<dbReference type="InterPro" id="IPR000073">
    <property type="entry name" value="AB_hydrolase_1"/>
</dbReference>
<evidence type="ECO:0000256" key="4">
    <source>
        <dbReference type="ARBA" id="ARBA00022824"/>
    </source>
</evidence>
<comment type="subcellular location">
    <subcellularLocation>
        <location evidence="2">Endoplasmic reticulum</location>
    </subcellularLocation>
    <subcellularLocation>
        <location evidence="3">Membrane</location>
    </subcellularLocation>
    <subcellularLocation>
        <location evidence="1">Mitochondrion</location>
    </subcellularLocation>
</comment>
<keyword evidence="4" id="KW-0256">Endoplasmic reticulum</keyword>
<keyword evidence="5" id="KW-0496">Mitochondrion</keyword>
<evidence type="ECO:0000259" key="7">
    <source>
        <dbReference type="Pfam" id="PF12697"/>
    </source>
</evidence>
<evidence type="ECO:0000256" key="1">
    <source>
        <dbReference type="ARBA" id="ARBA00004173"/>
    </source>
</evidence>
<dbReference type="EMBL" id="BLKG01000288">
    <property type="protein sequence ID" value="GFG00724.1"/>
    <property type="molecule type" value="Genomic_DNA"/>
</dbReference>
<evidence type="ECO:0000256" key="2">
    <source>
        <dbReference type="ARBA" id="ARBA00004240"/>
    </source>
</evidence>
<evidence type="ECO:0000313" key="8">
    <source>
        <dbReference type="EMBL" id="GFG00724.1"/>
    </source>
</evidence>
<keyword evidence="9" id="KW-1185">Reference proteome</keyword>